<protein>
    <recommendedName>
        <fullName evidence="6">Protein kinase domain-containing protein</fullName>
    </recommendedName>
</protein>
<keyword evidence="3" id="KW-0418">Kinase</keyword>
<keyword evidence="1" id="KW-0808">Transferase</keyword>
<keyword evidence="4 5" id="KW-0067">ATP-binding</keyword>
<dbReference type="GO" id="GO:0005737">
    <property type="term" value="C:cytoplasm"/>
    <property type="evidence" value="ECO:0007669"/>
    <property type="project" value="TreeGrafter"/>
</dbReference>
<evidence type="ECO:0000256" key="3">
    <source>
        <dbReference type="ARBA" id="ARBA00022777"/>
    </source>
</evidence>
<proteinExistence type="predicted"/>
<evidence type="ECO:0000256" key="2">
    <source>
        <dbReference type="ARBA" id="ARBA00022741"/>
    </source>
</evidence>
<dbReference type="SUPFAM" id="SSF56112">
    <property type="entry name" value="Protein kinase-like (PK-like)"/>
    <property type="match status" value="1"/>
</dbReference>
<evidence type="ECO:0000256" key="4">
    <source>
        <dbReference type="ARBA" id="ARBA00022840"/>
    </source>
</evidence>
<dbReference type="Pfam" id="PF00069">
    <property type="entry name" value="Pkinase"/>
    <property type="match status" value="1"/>
</dbReference>
<dbReference type="GO" id="GO:0005524">
    <property type="term" value="F:ATP binding"/>
    <property type="evidence" value="ECO:0007669"/>
    <property type="project" value="UniProtKB-UniRule"/>
</dbReference>
<dbReference type="AlphaFoldDB" id="A0A0H5FSV0"/>
<feature type="binding site" evidence="5">
    <location>
        <position position="37"/>
    </location>
    <ligand>
        <name>ATP</name>
        <dbReference type="ChEBI" id="CHEBI:30616"/>
    </ligand>
</feature>
<name>A0A0H5FSV0_9BASI</name>
<dbReference type="Gene3D" id="1.10.510.10">
    <property type="entry name" value="Transferase(Phosphotransferase) domain 1"/>
    <property type="match status" value="1"/>
</dbReference>
<dbReference type="InterPro" id="IPR017441">
    <property type="entry name" value="Protein_kinase_ATP_BS"/>
</dbReference>
<organism evidence="7">
    <name type="scientific">Leucosporidium scottii</name>
    <dbReference type="NCBI Taxonomy" id="5278"/>
    <lineage>
        <taxon>Eukaryota</taxon>
        <taxon>Fungi</taxon>
        <taxon>Dikarya</taxon>
        <taxon>Basidiomycota</taxon>
        <taxon>Pucciniomycotina</taxon>
        <taxon>Microbotryomycetes</taxon>
        <taxon>Leucosporidiales</taxon>
        <taxon>Leucosporidium</taxon>
    </lineage>
</organism>
<dbReference type="SMART" id="SM00220">
    <property type="entry name" value="S_TKc"/>
    <property type="match status" value="1"/>
</dbReference>
<evidence type="ECO:0000259" key="6">
    <source>
        <dbReference type="PROSITE" id="PS50011"/>
    </source>
</evidence>
<dbReference type="InterPro" id="IPR011009">
    <property type="entry name" value="Kinase-like_dom_sf"/>
</dbReference>
<keyword evidence="2 5" id="KW-0547">Nucleotide-binding</keyword>
<evidence type="ECO:0000256" key="1">
    <source>
        <dbReference type="ARBA" id="ARBA00022679"/>
    </source>
</evidence>
<dbReference type="PANTHER" id="PTHR48016">
    <property type="entry name" value="MAP KINASE KINASE KINASE SSK2-RELATED-RELATED"/>
    <property type="match status" value="1"/>
</dbReference>
<sequence length="147" mass="16349">MDQPLPHYKLGEKLGQGSFGSVYRALNWTTGETVAVKQIGLANIPKSDLPDIMSEIDLLKNLNHPNIVQYRGYSANSTHLYIVLEYCENGSLHAIVKKFGRFPESLVALYVLQVLQGLVYLHDQGVIHRDIKGSNILANKEGGIKCE</sequence>
<dbReference type="GO" id="GO:0004709">
    <property type="term" value="F:MAP kinase kinase kinase activity"/>
    <property type="evidence" value="ECO:0007669"/>
    <property type="project" value="TreeGrafter"/>
</dbReference>
<dbReference type="PROSITE" id="PS00107">
    <property type="entry name" value="PROTEIN_KINASE_ATP"/>
    <property type="match status" value="1"/>
</dbReference>
<dbReference type="InterPro" id="IPR050538">
    <property type="entry name" value="MAP_kinase_kinase_kinase"/>
</dbReference>
<feature type="domain" description="Protein kinase" evidence="6">
    <location>
        <begin position="8"/>
        <end position="147"/>
    </location>
</feature>
<dbReference type="PROSITE" id="PS50011">
    <property type="entry name" value="PROTEIN_KINASE_DOM"/>
    <property type="match status" value="1"/>
</dbReference>
<accession>A0A0H5FSV0</accession>
<dbReference type="FunFam" id="3.30.200.20:FF:000042">
    <property type="entry name" value="Aurora kinase A"/>
    <property type="match status" value="1"/>
</dbReference>
<evidence type="ECO:0000256" key="5">
    <source>
        <dbReference type="PROSITE-ProRule" id="PRU10141"/>
    </source>
</evidence>
<gene>
    <name evidence="7" type="ORF">ls5930a1_00081</name>
</gene>
<reference evidence="7" key="1">
    <citation type="submission" date="2015-06" db="EMBL/GenBank/DDBJ databases">
        <title>Genetic Architecture Underlying Mating-Type Determination in the Yeast Leucosporidium scottii and the Evolution of Mating Systems in Basidiomycetes.</title>
        <authorList>
            <person name="Maia T.M."/>
            <person name="Lopes S."/>
            <person name="Almeida J.M.G.C.F."/>
            <person name="Rosa L.H."/>
            <person name="Sampaio J.P."/>
            <person name="Goncalves P."/>
            <person name="Coelho M.A."/>
        </authorList>
    </citation>
    <scope>NUCLEOTIDE SEQUENCE</scope>
</reference>
<evidence type="ECO:0000313" key="7">
    <source>
        <dbReference type="EMBL" id="CRX79036.1"/>
    </source>
</evidence>
<dbReference type="InterPro" id="IPR000719">
    <property type="entry name" value="Prot_kinase_dom"/>
</dbReference>
<dbReference type="EMBL" id="LN868506">
    <property type="protein sequence ID" value="CRX79036.1"/>
    <property type="molecule type" value="Genomic_DNA"/>
</dbReference>
<dbReference type="PANTHER" id="PTHR48016:SF4">
    <property type="entry name" value="PROTEIN KINASE DOMAIN-CONTAINING PROTEIN"/>
    <property type="match status" value="1"/>
</dbReference>